<dbReference type="EMBL" id="CCXY01000038">
    <property type="protein sequence ID" value="CEG11236.1"/>
    <property type="molecule type" value="Genomic_DNA"/>
</dbReference>
<proteinExistence type="predicted"/>
<reference evidence="1" key="1">
    <citation type="submission" date="2014-09" db="EMBL/GenBank/DDBJ databases">
        <authorList>
            <person name="Probst J Alexander"/>
        </authorList>
    </citation>
    <scope>NUCLEOTIDE SEQUENCE</scope>
</reference>
<accession>A0A098E6Z0</accession>
<organism evidence="1">
    <name type="scientific">groundwater metagenome</name>
    <dbReference type="NCBI Taxonomy" id="717931"/>
    <lineage>
        <taxon>unclassified sequences</taxon>
        <taxon>metagenomes</taxon>
        <taxon>ecological metagenomes</taxon>
    </lineage>
</organism>
<gene>
    <name evidence="1" type="ORF">MSIBF_A1320020</name>
</gene>
<dbReference type="AlphaFoldDB" id="A0A098E6Z0"/>
<protein>
    <submittedName>
        <fullName evidence="1">Uncharacterized protein</fullName>
    </submittedName>
</protein>
<name>A0A098E6Z0_9ZZZZ</name>
<sequence length="248" mass="29128">MKGIKKSVVYRHLKKCHDDIGGYTGTDIVKLAQQLNVDRTTLSRSIEKWSEKDIRFSDIKYLGKRYIQITLDEILKIEHSLEDNPMMVKKYLLESTNANRIHNDMLPLLKTTFYEFVDKYFNSILNVDNIQYIWLKIKGVTPSKKYSIEEAKNSLNMIFNFDGLKGYGGVDLENIATRLQQAKEWFNEYYSGVDPFNFYEKIKGRVKCLQRHLTSIKADESQLIQVRLIFEIQVAFIVNCQDFLIDRL</sequence>
<evidence type="ECO:0000313" key="1">
    <source>
        <dbReference type="EMBL" id="CEG11236.1"/>
    </source>
</evidence>